<organism evidence="2 3">
    <name type="scientific">Hyalangium minutum</name>
    <dbReference type="NCBI Taxonomy" id="394096"/>
    <lineage>
        <taxon>Bacteria</taxon>
        <taxon>Pseudomonadati</taxon>
        <taxon>Myxococcota</taxon>
        <taxon>Myxococcia</taxon>
        <taxon>Myxococcales</taxon>
        <taxon>Cystobacterineae</taxon>
        <taxon>Archangiaceae</taxon>
        <taxon>Hyalangium</taxon>
    </lineage>
</organism>
<gene>
    <name evidence="2" type="ORF">DB31_2875</name>
</gene>
<evidence type="ECO:0000313" key="3">
    <source>
        <dbReference type="Proteomes" id="UP000028725"/>
    </source>
</evidence>
<keyword evidence="3" id="KW-1185">Reference proteome</keyword>
<keyword evidence="1" id="KW-0812">Transmembrane</keyword>
<comment type="caution">
    <text evidence="2">The sequence shown here is derived from an EMBL/GenBank/DDBJ whole genome shotgun (WGS) entry which is preliminary data.</text>
</comment>
<feature type="transmembrane region" description="Helical" evidence="1">
    <location>
        <begin position="12"/>
        <end position="33"/>
    </location>
</feature>
<protein>
    <submittedName>
        <fullName evidence="2">Uncharacterized protein</fullName>
    </submittedName>
</protein>
<reference evidence="2 3" key="1">
    <citation type="submission" date="2014-04" db="EMBL/GenBank/DDBJ databases">
        <title>Genome assembly of Hyalangium minutum DSM 14724.</title>
        <authorList>
            <person name="Sharma G."/>
            <person name="Subramanian S."/>
        </authorList>
    </citation>
    <scope>NUCLEOTIDE SEQUENCE [LARGE SCALE GENOMIC DNA]</scope>
    <source>
        <strain evidence="2 3">DSM 14724</strain>
    </source>
</reference>
<keyword evidence="1" id="KW-0472">Membrane</keyword>
<sequence>MNDTLNRWIQRVTLAAMVALAAALLAVGVALYAPATEAHESPSKSALQQP</sequence>
<dbReference type="EMBL" id="JMCB01000018">
    <property type="protein sequence ID" value="KFE63282.1"/>
    <property type="molecule type" value="Genomic_DNA"/>
</dbReference>
<keyword evidence="1" id="KW-1133">Transmembrane helix</keyword>
<proteinExistence type="predicted"/>
<accession>A0A085W6G9</accession>
<evidence type="ECO:0000256" key="1">
    <source>
        <dbReference type="SAM" id="Phobius"/>
    </source>
</evidence>
<name>A0A085W6G9_9BACT</name>
<dbReference type="AlphaFoldDB" id="A0A085W6G9"/>
<dbReference type="Proteomes" id="UP000028725">
    <property type="component" value="Unassembled WGS sequence"/>
</dbReference>
<dbReference type="RefSeq" id="WP_169787142.1">
    <property type="nucleotide sequence ID" value="NZ_JMCB01000018.1"/>
</dbReference>
<dbReference type="STRING" id="394096.DB31_2875"/>
<evidence type="ECO:0000313" key="2">
    <source>
        <dbReference type="EMBL" id="KFE63282.1"/>
    </source>
</evidence>